<dbReference type="Proteomes" id="UP001168098">
    <property type="component" value="Unassembled WGS sequence"/>
</dbReference>
<comment type="caution">
    <text evidence="1">The sequence shown here is derived from an EMBL/GenBank/DDBJ whole genome shotgun (WGS) entry which is preliminary data.</text>
</comment>
<proteinExistence type="predicted"/>
<dbReference type="EMBL" id="JARBHA010000006">
    <property type="protein sequence ID" value="KAJ9699122.1"/>
    <property type="molecule type" value="Genomic_DNA"/>
</dbReference>
<organism evidence="1 2">
    <name type="scientific">Vitis rotundifolia</name>
    <name type="common">Muscadine grape</name>
    <dbReference type="NCBI Taxonomy" id="103349"/>
    <lineage>
        <taxon>Eukaryota</taxon>
        <taxon>Viridiplantae</taxon>
        <taxon>Streptophyta</taxon>
        <taxon>Embryophyta</taxon>
        <taxon>Tracheophyta</taxon>
        <taxon>Spermatophyta</taxon>
        <taxon>Magnoliopsida</taxon>
        <taxon>eudicotyledons</taxon>
        <taxon>Gunneridae</taxon>
        <taxon>Pentapetalae</taxon>
        <taxon>rosids</taxon>
        <taxon>Vitales</taxon>
        <taxon>Vitaceae</taxon>
        <taxon>Viteae</taxon>
        <taxon>Vitis</taxon>
    </lineage>
</organism>
<dbReference type="AlphaFoldDB" id="A0AA39A1H6"/>
<reference evidence="1 2" key="1">
    <citation type="journal article" date="2023" name="BMC Biotechnol.">
        <title>Vitis rotundifolia cv Carlos genome sequencing.</title>
        <authorList>
            <person name="Huff M."/>
            <person name="Hulse-Kemp A."/>
            <person name="Scheffler B."/>
            <person name="Youngblood R."/>
            <person name="Simpson S."/>
            <person name="Babiker E."/>
            <person name="Staton M."/>
        </authorList>
    </citation>
    <scope>NUCLEOTIDE SEQUENCE [LARGE SCALE GENOMIC DNA]</scope>
    <source>
        <tissue evidence="1">Leaf</tissue>
    </source>
</reference>
<evidence type="ECO:0000313" key="2">
    <source>
        <dbReference type="Proteomes" id="UP001168098"/>
    </source>
</evidence>
<sequence>MATEYSSGGFLTTAVVPWGDQWKKMRRVLASHVINPSTFRWLLTRDWKKPTILSDTFITSVRSVLAITVLA</sequence>
<protein>
    <submittedName>
        <fullName evidence="1">Uncharacterized protein</fullName>
    </submittedName>
</protein>
<gene>
    <name evidence="1" type="ORF">PVL29_007955</name>
</gene>
<keyword evidence="2" id="KW-1185">Reference proteome</keyword>
<accession>A0AA39A1H6</accession>
<evidence type="ECO:0000313" key="1">
    <source>
        <dbReference type="EMBL" id="KAJ9699122.1"/>
    </source>
</evidence>
<name>A0AA39A1H6_VITRO</name>